<protein>
    <submittedName>
        <fullName evidence="1">Uncharacterized protein</fullName>
    </submittedName>
</protein>
<keyword evidence="2" id="KW-1185">Reference proteome</keyword>
<reference evidence="1 2" key="1">
    <citation type="submission" date="2020-09" db="EMBL/GenBank/DDBJ databases">
        <title>De no assembly of potato wild relative species, Solanum commersonii.</title>
        <authorList>
            <person name="Cho K."/>
        </authorList>
    </citation>
    <scope>NUCLEOTIDE SEQUENCE [LARGE SCALE GENOMIC DNA]</scope>
    <source>
        <strain evidence="1">LZ3.2</strain>
        <tissue evidence="1">Leaf</tissue>
    </source>
</reference>
<proteinExistence type="predicted"/>
<dbReference type="Proteomes" id="UP000824120">
    <property type="component" value="Chromosome 11"/>
</dbReference>
<organism evidence="1 2">
    <name type="scientific">Solanum commersonii</name>
    <name type="common">Commerson's wild potato</name>
    <name type="synonym">Commerson's nightshade</name>
    <dbReference type="NCBI Taxonomy" id="4109"/>
    <lineage>
        <taxon>Eukaryota</taxon>
        <taxon>Viridiplantae</taxon>
        <taxon>Streptophyta</taxon>
        <taxon>Embryophyta</taxon>
        <taxon>Tracheophyta</taxon>
        <taxon>Spermatophyta</taxon>
        <taxon>Magnoliopsida</taxon>
        <taxon>eudicotyledons</taxon>
        <taxon>Gunneridae</taxon>
        <taxon>Pentapetalae</taxon>
        <taxon>asterids</taxon>
        <taxon>lamiids</taxon>
        <taxon>Solanales</taxon>
        <taxon>Solanaceae</taxon>
        <taxon>Solanoideae</taxon>
        <taxon>Solaneae</taxon>
        <taxon>Solanum</taxon>
    </lineage>
</organism>
<dbReference type="EMBL" id="JACXVP010000011">
    <property type="protein sequence ID" value="KAG5574695.1"/>
    <property type="molecule type" value="Genomic_DNA"/>
</dbReference>
<accession>A0A9J5WH77</accession>
<dbReference type="AlphaFoldDB" id="A0A9J5WH77"/>
<evidence type="ECO:0000313" key="2">
    <source>
        <dbReference type="Proteomes" id="UP000824120"/>
    </source>
</evidence>
<comment type="caution">
    <text evidence="1">The sequence shown here is derived from an EMBL/GenBank/DDBJ whole genome shotgun (WGS) entry which is preliminary data.</text>
</comment>
<evidence type="ECO:0000313" key="1">
    <source>
        <dbReference type="EMBL" id="KAG5574695.1"/>
    </source>
</evidence>
<gene>
    <name evidence="1" type="ORF">H5410_054829</name>
</gene>
<sequence length="68" mass="7602">MQRKSLSPFLAHQATVLSLSMHQSSCYHLHTMSSEVGPPEKLVSGEYLRQLLTIPVQIPNNSLQAKNQ</sequence>
<name>A0A9J5WH77_SOLCO</name>